<protein>
    <recommendedName>
        <fullName evidence="8">Amine oxidase</fullName>
        <ecNumber evidence="8">1.4.3.-</ecNumber>
    </recommendedName>
</protein>
<dbReference type="Pfam" id="PF01179">
    <property type="entry name" value="Cu_amine_oxid"/>
    <property type="match status" value="1"/>
</dbReference>
<evidence type="ECO:0000256" key="2">
    <source>
        <dbReference type="ARBA" id="ARBA00022723"/>
    </source>
</evidence>
<evidence type="ECO:0000259" key="10">
    <source>
        <dbReference type="Pfam" id="PF01179"/>
    </source>
</evidence>
<accession>E8V333</accession>
<dbReference type="STRING" id="401053.AciPR4_0473"/>
<dbReference type="Pfam" id="PF02727">
    <property type="entry name" value="Cu_amine_oxidN2"/>
    <property type="match status" value="1"/>
</dbReference>
<feature type="active site" description="Proton acceptor" evidence="6">
    <location>
        <position position="315"/>
    </location>
</feature>
<name>E8V333_TERSS</name>
<dbReference type="eggNOG" id="COG3733">
    <property type="taxonomic scope" value="Bacteria"/>
</dbReference>
<keyword evidence="4 8" id="KW-0560">Oxidoreductase</keyword>
<dbReference type="GO" id="GO:0005507">
    <property type="term" value="F:copper ion binding"/>
    <property type="evidence" value="ECO:0007669"/>
    <property type="project" value="InterPro"/>
</dbReference>
<dbReference type="SUPFAM" id="SSF54416">
    <property type="entry name" value="Amine oxidase N-terminal region"/>
    <property type="match status" value="2"/>
</dbReference>
<dbReference type="InterPro" id="IPR015802">
    <property type="entry name" value="Cu_amine_oxidase_N3"/>
</dbReference>
<keyword evidence="9" id="KW-0732">Signal</keyword>
<dbReference type="Pfam" id="PF02728">
    <property type="entry name" value="Cu_amine_oxidN3"/>
    <property type="match status" value="1"/>
</dbReference>
<dbReference type="HOGENOM" id="CLU_011500_5_4_0"/>
<feature type="signal peptide" evidence="9">
    <location>
        <begin position="1"/>
        <end position="25"/>
    </location>
</feature>
<dbReference type="InterPro" id="IPR015800">
    <property type="entry name" value="Cu_amine_oxidase_N2"/>
</dbReference>
<dbReference type="KEGG" id="tsa:AciPR4_0473"/>
<dbReference type="InterPro" id="IPR049947">
    <property type="entry name" value="Cu_Am_Ox_Cu-bd"/>
</dbReference>
<dbReference type="EMBL" id="CP002467">
    <property type="protein sequence ID" value="ADV81308.1"/>
    <property type="molecule type" value="Genomic_DNA"/>
</dbReference>
<sequence>MKLLNVAGYVLLASVLCPLAMHSQARVPQHPLDALTTEEYWEAHEVLQKSGHLSEKTYVSTLLLHEPLKSTVLAWKEGDAIPREADIVLEAEGKTVEARVDLAAHKLEFWKVIEGAQAPFTNTEMDAIAEVSKKDPRVLAGLKARGITDLSTVHCQPIPLTFRVFPEEEGHRIGYGTCTDERGAYHYWGRTIENLYILVDVTAEKVLSVVDRGPIPMPTGDASFEESEAMPREGTTPLLVTQPMGPGYKIDKGEVSWQNWNFRFRIDPRVGAVVNLVKYKDGERLRSVMYEGSLSEMYVPYMDKDQGWSWRAFLDAGEFLMGGLFKPLTSDDCPDRAQYFNGLVPSDTGSPMLKPRLACMFERTLDNPAWRHGEPDLTSGRPSRELVLRTAAVVGNYDYILDWVFQQDGTIRVAVGATGIVETKGVKEDHVEHAMGDGPPKPEYGTLVAPHLLAVNHDHYFSYRLDLDVDGQNNSFMIDRLVPQKVEGAVRKSIWADESSMAHTEKDAILDLDPKRPGMWHFINPAQHGAMGYPTGYEIMPGATGVAFAAADDPAQRMGQFATHQIWVTPYVPEERYAGGTYVTSGKGMDGLPAWTAFNRRIENTDIVAWYTLGFHHVVRLEDWPVMPTMWHDFLIRPMNFFDKNPVLTIPHQP</sequence>
<reference evidence="13 14" key="1">
    <citation type="journal article" date="2012" name="Stand. Genomic Sci.">
        <title>Complete genome sequence of Terriglobus saanensis type strain SP1PR4(T), an Acidobacteria from tundra soil.</title>
        <authorList>
            <person name="Rawat S.R."/>
            <person name="Mannisto M.K."/>
            <person name="Starovoytov V."/>
            <person name="Goodwin L."/>
            <person name="Nolan M."/>
            <person name="Hauser L."/>
            <person name="Land M."/>
            <person name="Davenport K.W."/>
            <person name="Woyke T."/>
            <person name="Haggblom M.M."/>
        </authorList>
    </citation>
    <scope>NUCLEOTIDE SEQUENCE</scope>
    <source>
        <strain evidence="14">ATCC BAA-1853 / DSM 23119 / SP1PR4</strain>
    </source>
</reference>
<organism evidence="13 14">
    <name type="scientific">Terriglobus saanensis (strain ATCC BAA-1853 / DSM 23119 / SP1PR4)</name>
    <dbReference type="NCBI Taxonomy" id="401053"/>
    <lineage>
        <taxon>Bacteria</taxon>
        <taxon>Pseudomonadati</taxon>
        <taxon>Acidobacteriota</taxon>
        <taxon>Terriglobia</taxon>
        <taxon>Terriglobales</taxon>
        <taxon>Acidobacteriaceae</taxon>
        <taxon>Terriglobus</taxon>
    </lineage>
</organism>
<evidence type="ECO:0000256" key="5">
    <source>
        <dbReference type="ARBA" id="ARBA00023008"/>
    </source>
</evidence>
<dbReference type="Proteomes" id="UP000006844">
    <property type="component" value="Chromosome"/>
</dbReference>
<evidence type="ECO:0000313" key="14">
    <source>
        <dbReference type="Proteomes" id="UP000006844"/>
    </source>
</evidence>
<dbReference type="GO" id="GO:0048038">
    <property type="term" value="F:quinone binding"/>
    <property type="evidence" value="ECO:0007669"/>
    <property type="project" value="InterPro"/>
</dbReference>
<dbReference type="Gene3D" id="2.70.98.20">
    <property type="entry name" value="Copper amine oxidase, catalytic domain"/>
    <property type="match status" value="1"/>
</dbReference>
<feature type="domain" description="Copper amine oxidase N3-terminal" evidence="12">
    <location>
        <begin position="119"/>
        <end position="213"/>
    </location>
</feature>
<evidence type="ECO:0000256" key="6">
    <source>
        <dbReference type="PIRSR" id="PIRSR600269-50"/>
    </source>
</evidence>
<dbReference type="AlphaFoldDB" id="E8V333"/>
<evidence type="ECO:0000256" key="3">
    <source>
        <dbReference type="ARBA" id="ARBA00022772"/>
    </source>
</evidence>
<keyword evidence="5 8" id="KW-0186">Copper</keyword>
<dbReference type="PANTHER" id="PTHR10638:SF41">
    <property type="entry name" value="AMINE OXIDASE"/>
    <property type="match status" value="1"/>
</dbReference>
<dbReference type="GO" id="GO:0008131">
    <property type="term" value="F:primary methylamine oxidase activity"/>
    <property type="evidence" value="ECO:0007669"/>
    <property type="project" value="InterPro"/>
</dbReference>
<evidence type="ECO:0000259" key="12">
    <source>
        <dbReference type="Pfam" id="PF02728"/>
    </source>
</evidence>
<dbReference type="GO" id="GO:0009308">
    <property type="term" value="P:amine metabolic process"/>
    <property type="evidence" value="ECO:0007669"/>
    <property type="project" value="UniProtKB-UniRule"/>
</dbReference>
<feature type="domain" description="Copper amine oxidase N2-terminal" evidence="11">
    <location>
        <begin position="30"/>
        <end position="111"/>
    </location>
</feature>
<comment type="cofactor">
    <cofactor evidence="8">
        <name>Cu cation</name>
        <dbReference type="ChEBI" id="CHEBI:23378"/>
    </cofactor>
    <text evidence="8">Contains 1 topaquinone per subunit.</text>
</comment>
<evidence type="ECO:0000256" key="9">
    <source>
        <dbReference type="SAM" id="SignalP"/>
    </source>
</evidence>
<dbReference type="PROSITE" id="PS01165">
    <property type="entry name" value="COPPER_AMINE_OXID_2"/>
    <property type="match status" value="1"/>
</dbReference>
<dbReference type="InterPro" id="IPR015798">
    <property type="entry name" value="Cu_amine_oxidase_C"/>
</dbReference>
<feature type="active site" description="Schiff-base intermediate with substrate; via topaquinone" evidence="6">
    <location>
        <position position="397"/>
    </location>
</feature>
<dbReference type="SUPFAM" id="SSF49998">
    <property type="entry name" value="Amine oxidase catalytic domain"/>
    <property type="match status" value="1"/>
</dbReference>
<evidence type="ECO:0000313" key="13">
    <source>
        <dbReference type="EMBL" id="ADV81308.1"/>
    </source>
</evidence>
<keyword evidence="14" id="KW-1185">Reference proteome</keyword>
<dbReference type="RefSeq" id="WP_013567041.1">
    <property type="nucleotide sequence ID" value="NC_014963.1"/>
</dbReference>
<feature type="chain" id="PRO_5003228938" description="Amine oxidase" evidence="9">
    <location>
        <begin position="26"/>
        <end position="654"/>
    </location>
</feature>
<evidence type="ECO:0000256" key="7">
    <source>
        <dbReference type="PIRSR" id="PIRSR600269-51"/>
    </source>
</evidence>
<feature type="domain" description="Copper amine oxidase catalytic" evidence="10">
    <location>
        <begin position="240"/>
        <end position="648"/>
    </location>
</feature>
<dbReference type="PANTHER" id="PTHR10638">
    <property type="entry name" value="COPPER AMINE OXIDASE"/>
    <property type="match status" value="1"/>
</dbReference>
<comment type="PTM">
    <text evidence="7 8">Topaquinone (TPQ) is generated by copper-dependent autoxidation of a specific tyrosyl residue.</text>
</comment>
<evidence type="ECO:0000256" key="8">
    <source>
        <dbReference type="RuleBase" id="RU000672"/>
    </source>
</evidence>
<dbReference type="InterPro" id="IPR036460">
    <property type="entry name" value="Cu_amine_oxidase_C_sf"/>
</dbReference>
<proteinExistence type="inferred from homology"/>
<dbReference type="OrthoDB" id="9772590at2"/>
<keyword evidence="2 8" id="KW-0479">Metal-binding</keyword>
<evidence type="ECO:0000259" key="11">
    <source>
        <dbReference type="Pfam" id="PF02727"/>
    </source>
</evidence>
<dbReference type="Gene3D" id="3.10.450.40">
    <property type="match status" value="2"/>
</dbReference>
<evidence type="ECO:0000256" key="4">
    <source>
        <dbReference type="ARBA" id="ARBA00023002"/>
    </source>
</evidence>
<keyword evidence="3 6" id="KW-0801">TPQ</keyword>
<dbReference type="EC" id="1.4.3.-" evidence="8"/>
<gene>
    <name evidence="13" type="ordered locus">AciPR4_0473</name>
</gene>
<feature type="modified residue" description="2',4',5'-topaquinone" evidence="7">
    <location>
        <position position="397"/>
    </location>
</feature>
<comment type="similarity">
    <text evidence="1 8">Belongs to the copper/topaquinone oxidase family.</text>
</comment>
<dbReference type="InterPro" id="IPR000269">
    <property type="entry name" value="Cu_amine_oxidase"/>
</dbReference>
<dbReference type="InterPro" id="IPR016182">
    <property type="entry name" value="Cu_amine_oxidase_N-reg"/>
</dbReference>
<evidence type="ECO:0000256" key="1">
    <source>
        <dbReference type="ARBA" id="ARBA00007983"/>
    </source>
</evidence>